<dbReference type="EMBL" id="WWCM01000012">
    <property type="protein sequence ID" value="MYM40917.1"/>
    <property type="molecule type" value="Genomic_DNA"/>
</dbReference>
<organism evidence="1 2">
    <name type="scientific">Duganella qianjiadongensis</name>
    <dbReference type="NCBI Taxonomy" id="2692176"/>
    <lineage>
        <taxon>Bacteria</taxon>
        <taxon>Pseudomonadati</taxon>
        <taxon>Pseudomonadota</taxon>
        <taxon>Betaproteobacteria</taxon>
        <taxon>Burkholderiales</taxon>
        <taxon>Oxalobacteraceae</taxon>
        <taxon>Telluria group</taxon>
        <taxon>Duganella</taxon>
    </lineage>
</organism>
<proteinExistence type="predicted"/>
<evidence type="ECO:0000313" key="2">
    <source>
        <dbReference type="Proteomes" id="UP000478090"/>
    </source>
</evidence>
<dbReference type="RefSeq" id="WP_161040255.1">
    <property type="nucleotide sequence ID" value="NZ_WWCM01000012.1"/>
</dbReference>
<evidence type="ECO:0008006" key="3">
    <source>
        <dbReference type="Google" id="ProtNLM"/>
    </source>
</evidence>
<reference evidence="1 2" key="1">
    <citation type="submission" date="2019-12" db="EMBL/GenBank/DDBJ databases">
        <title>Novel species isolated from a subtropical stream in China.</title>
        <authorList>
            <person name="Lu H."/>
        </authorList>
    </citation>
    <scope>NUCLEOTIDE SEQUENCE [LARGE SCALE GENOMIC DNA]</scope>
    <source>
        <strain evidence="1 2">CY13W</strain>
    </source>
</reference>
<evidence type="ECO:0000313" key="1">
    <source>
        <dbReference type="EMBL" id="MYM40917.1"/>
    </source>
</evidence>
<keyword evidence="2" id="KW-1185">Reference proteome</keyword>
<accession>A0ABW9VN52</accession>
<protein>
    <recommendedName>
        <fullName evidence="3">Polymerase nucleotidyl transferase domain-containing protein</fullName>
    </recommendedName>
</protein>
<dbReference type="Proteomes" id="UP000478090">
    <property type="component" value="Unassembled WGS sequence"/>
</dbReference>
<comment type="caution">
    <text evidence="1">The sequence shown here is derived from an EMBL/GenBank/DDBJ whole genome shotgun (WGS) entry which is preliminary data.</text>
</comment>
<name>A0ABW9VN52_9BURK</name>
<sequence>MFVLRRQPSSDRDLTRHQSTVNSDRFFLILKGMFMRINSAELIEGHSILAVRNALRRCGLWFDVEDLADAMQIDLTVAGVLVSHLQERRWLEQCPNGGLEVTLDGMGFLNASGSRPINRATAIGQVAKIRDRASNFVSTYPEWPLCLERIAVFGSYLSNVEKLGDVDIALKLTRISSRMSDDAIGRALQIAEKAGYRCDSIFERAGGFLTHFIASNLKAGLRSVSLHDWSDIEALGCEYEVIWVNTCG</sequence>
<gene>
    <name evidence="1" type="ORF">GTP27_16440</name>
</gene>